<evidence type="ECO:0000256" key="1">
    <source>
        <dbReference type="SAM" id="MobiDB-lite"/>
    </source>
</evidence>
<dbReference type="EMBL" id="UYYB01001212">
    <property type="protein sequence ID" value="VDM65692.1"/>
    <property type="molecule type" value="Genomic_DNA"/>
</dbReference>
<evidence type="ECO:0000313" key="2">
    <source>
        <dbReference type="EMBL" id="VDM65692.1"/>
    </source>
</evidence>
<organism evidence="2 3">
    <name type="scientific">Strongylus vulgaris</name>
    <name type="common">Blood worm</name>
    <dbReference type="NCBI Taxonomy" id="40348"/>
    <lineage>
        <taxon>Eukaryota</taxon>
        <taxon>Metazoa</taxon>
        <taxon>Ecdysozoa</taxon>
        <taxon>Nematoda</taxon>
        <taxon>Chromadorea</taxon>
        <taxon>Rhabditida</taxon>
        <taxon>Rhabditina</taxon>
        <taxon>Rhabditomorpha</taxon>
        <taxon>Strongyloidea</taxon>
        <taxon>Strongylidae</taxon>
        <taxon>Strongylus</taxon>
    </lineage>
</organism>
<dbReference type="Proteomes" id="UP000270094">
    <property type="component" value="Unassembled WGS sequence"/>
</dbReference>
<reference evidence="2 3" key="1">
    <citation type="submission" date="2018-11" db="EMBL/GenBank/DDBJ databases">
        <authorList>
            <consortium name="Pathogen Informatics"/>
        </authorList>
    </citation>
    <scope>NUCLEOTIDE SEQUENCE [LARGE SCALE GENOMIC DNA]</scope>
</reference>
<sequence>MRFHYGSGQLVQRLRLAARGWRKLSFILTVTHLSHSHIQRTPVLRPFHYFFHVYARERAFRRKEGVGMQRWPLGINCWPEGPKLRKTPSLVPPGLFSAKILQTLLEKFSTYKEKLELTGSEDENYEDCLSAREYEAARANLTKKKLKKTNEMIFMLGVRLTEAKSQMEKPARKLGHKIPTTVENRSLTPSKVKRVQVGGP</sequence>
<dbReference type="AlphaFoldDB" id="A0A3P7KCQ9"/>
<protein>
    <submittedName>
        <fullName evidence="2">Uncharacterized protein</fullName>
    </submittedName>
</protein>
<name>A0A3P7KCQ9_STRVU</name>
<gene>
    <name evidence="2" type="ORF">SVUK_LOCUS690</name>
</gene>
<proteinExistence type="predicted"/>
<evidence type="ECO:0000313" key="3">
    <source>
        <dbReference type="Proteomes" id="UP000270094"/>
    </source>
</evidence>
<accession>A0A3P7KCQ9</accession>
<keyword evidence="3" id="KW-1185">Reference proteome</keyword>
<feature type="region of interest" description="Disordered" evidence="1">
    <location>
        <begin position="167"/>
        <end position="200"/>
    </location>
</feature>